<sequence length="40" mass="4628">MERHTSSNNNIVPPGQGNVLENQQAIMDRLTHMEQQEKDH</sequence>
<keyword evidence="3" id="KW-1185">Reference proteome</keyword>
<name>A0A834X7M3_9FABA</name>
<evidence type="ECO:0000313" key="2">
    <source>
        <dbReference type="EMBL" id="KAF7839478.1"/>
    </source>
</evidence>
<reference evidence="2" key="1">
    <citation type="submission" date="2020-09" db="EMBL/GenBank/DDBJ databases">
        <title>Genome-Enabled Discovery of Anthraquinone Biosynthesis in Senna tora.</title>
        <authorList>
            <person name="Kang S.-H."/>
            <person name="Pandey R.P."/>
            <person name="Lee C.-M."/>
            <person name="Sim J.-S."/>
            <person name="Jeong J.-T."/>
            <person name="Choi B.-S."/>
            <person name="Jung M."/>
            <person name="Ginzburg D."/>
            <person name="Zhao K."/>
            <person name="Won S.Y."/>
            <person name="Oh T.-J."/>
            <person name="Yu Y."/>
            <person name="Kim N.-H."/>
            <person name="Lee O.R."/>
            <person name="Lee T.-H."/>
            <person name="Bashyal P."/>
            <person name="Kim T.-S."/>
            <person name="Lee W.-H."/>
            <person name="Kawkins C."/>
            <person name="Kim C.-K."/>
            <person name="Kim J.S."/>
            <person name="Ahn B.O."/>
            <person name="Rhee S.Y."/>
            <person name="Sohng J.K."/>
        </authorList>
    </citation>
    <scope>NUCLEOTIDE SEQUENCE</scope>
    <source>
        <tissue evidence="2">Leaf</tissue>
    </source>
</reference>
<comment type="caution">
    <text evidence="2">The sequence shown here is derived from an EMBL/GenBank/DDBJ whole genome shotgun (WGS) entry which is preliminary data.</text>
</comment>
<dbReference type="AlphaFoldDB" id="A0A834X7M3"/>
<dbReference type="Proteomes" id="UP000634136">
    <property type="component" value="Unassembled WGS sequence"/>
</dbReference>
<accession>A0A834X7M3</accession>
<proteinExistence type="predicted"/>
<evidence type="ECO:0000313" key="3">
    <source>
        <dbReference type="Proteomes" id="UP000634136"/>
    </source>
</evidence>
<feature type="region of interest" description="Disordered" evidence="1">
    <location>
        <begin position="1"/>
        <end position="20"/>
    </location>
</feature>
<gene>
    <name evidence="2" type="ORF">G2W53_007960</name>
</gene>
<feature type="compositionally biased region" description="Polar residues" evidence="1">
    <location>
        <begin position="1"/>
        <end position="11"/>
    </location>
</feature>
<organism evidence="2 3">
    <name type="scientific">Senna tora</name>
    <dbReference type="NCBI Taxonomy" id="362788"/>
    <lineage>
        <taxon>Eukaryota</taxon>
        <taxon>Viridiplantae</taxon>
        <taxon>Streptophyta</taxon>
        <taxon>Embryophyta</taxon>
        <taxon>Tracheophyta</taxon>
        <taxon>Spermatophyta</taxon>
        <taxon>Magnoliopsida</taxon>
        <taxon>eudicotyledons</taxon>
        <taxon>Gunneridae</taxon>
        <taxon>Pentapetalae</taxon>
        <taxon>rosids</taxon>
        <taxon>fabids</taxon>
        <taxon>Fabales</taxon>
        <taxon>Fabaceae</taxon>
        <taxon>Caesalpinioideae</taxon>
        <taxon>Cassia clade</taxon>
        <taxon>Senna</taxon>
    </lineage>
</organism>
<evidence type="ECO:0000256" key="1">
    <source>
        <dbReference type="SAM" id="MobiDB-lite"/>
    </source>
</evidence>
<dbReference type="EMBL" id="JAAIUW010000003">
    <property type="protein sequence ID" value="KAF7839478.1"/>
    <property type="molecule type" value="Genomic_DNA"/>
</dbReference>
<protein>
    <submittedName>
        <fullName evidence="2">Uncharacterized protein</fullName>
    </submittedName>
</protein>